<name>A0A4Q7PIT8_9FLAO</name>
<feature type="transmembrane region" description="Helical" evidence="5">
    <location>
        <begin position="67"/>
        <end position="85"/>
    </location>
</feature>
<dbReference type="GO" id="GO:0004252">
    <property type="term" value="F:serine-type endopeptidase activity"/>
    <property type="evidence" value="ECO:0007669"/>
    <property type="project" value="InterPro"/>
</dbReference>
<dbReference type="InterPro" id="IPR050925">
    <property type="entry name" value="Rhomboid_protease_S54"/>
</dbReference>
<dbReference type="GO" id="GO:0006508">
    <property type="term" value="P:proteolysis"/>
    <property type="evidence" value="ECO:0007669"/>
    <property type="project" value="UniProtKB-KW"/>
</dbReference>
<evidence type="ECO:0000256" key="5">
    <source>
        <dbReference type="SAM" id="Phobius"/>
    </source>
</evidence>
<dbReference type="Pfam" id="PF01694">
    <property type="entry name" value="Rhomboid"/>
    <property type="match status" value="1"/>
</dbReference>
<feature type="domain" description="Peptidase S54 rhomboid" evidence="6">
    <location>
        <begin position="54"/>
        <end position="185"/>
    </location>
</feature>
<feature type="transmembrane region" description="Helical" evidence="5">
    <location>
        <begin position="92"/>
        <end position="108"/>
    </location>
</feature>
<feature type="transmembrane region" description="Helical" evidence="5">
    <location>
        <begin position="114"/>
        <end position="132"/>
    </location>
</feature>
<dbReference type="InterPro" id="IPR022764">
    <property type="entry name" value="Peptidase_S54_rhomboid_dom"/>
</dbReference>
<evidence type="ECO:0000256" key="1">
    <source>
        <dbReference type="ARBA" id="ARBA00004141"/>
    </source>
</evidence>
<reference evidence="7 8" key="1">
    <citation type="submission" date="2019-02" db="EMBL/GenBank/DDBJ databases">
        <title>Genomic Encyclopedia of Type Strains, Phase IV (KMG-IV): sequencing the most valuable type-strain genomes for metagenomic binning, comparative biology and taxonomic classification.</title>
        <authorList>
            <person name="Goeker M."/>
        </authorList>
    </citation>
    <scope>NUCLEOTIDE SEQUENCE [LARGE SCALE GENOMIC DNA]</scope>
    <source>
        <strain evidence="7 8">DSM 17196</strain>
    </source>
</reference>
<dbReference type="Gene3D" id="1.20.1540.10">
    <property type="entry name" value="Rhomboid-like"/>
    <property type="match status" value="1"/>
</dbReference>
<feature type="transmembrane region" description="Helical" evidence="5">
    <location>
        <begin position="139"/>
        <end position="158"/>
    </location>
</feature>
<dbReference type="AlphaFoldDB" id="A0A4Q7PIT8"/>
<keyword evidence="3 5" id="KW-1133">Transmembrane helix</keyword>
<feature type="transmembrane region" description="Helical" evidence="5">
    <location>
        <begin position="164"/>
        <end position="183"/>
    </location>
</feature>
<evidence type="ECO:0000256" key="3">
    <source>
        <dbReference type="ARBA" id="ARBA00022989"/>
    </source>
</evidence>
<dbReference type="Proteomes" id="UP000292262">
    <property type="component" value="Unassembled WGS sequence"/>
</dbReference>
<evidence type="ECO:0000259" key="6">
    <source>
        <dbReference type="Pfam" id="PF01694"/>
    </source>
</evidence>
<proteinExistence type="predicted"/>
<dbReference type="PANTHER" id="PTHR43731:SF9">
    <property type="entry name" value="SLR1461 PROTEIN"/>
    <property type="match status" value="1"/>
</dbReference>
<organism evidence="7 8">
    <name type="scientific">Aquimarina brevivitae</name>
    <dbReference type="NCBI Taxonomy" id="323412"/>
    <lineage>
        <taxon>Bacteria</taxon>
        <taxon>Pseudomonadati</taxon>
        <taxon>Bacteroidota</taxon>
        <taxon>Flavobacteriia</taxon>
        <taxon>Flavobacteriales</taxon>
        <taxon>Flavobacteriaceae</taxon>
        <taxon>Aquimarina</taxon>
    </lineage>
</organism>
<keyword evidence="4 5" id="KW-0472">Membrane</keyword>
<dbReference type="EMBL" id="SGXE01000001">
    <property type="protein sequence ID" value="RZS99938.1"/>
    <property type="molecule type" value="Genomic_DNA"/>
</dbReference>
<comment type="caution">
    <text evidence="7">The sequence shown here is derived from an EMBL/GenBank/DDBJ whole genome shotgun (WGS) entry which is preliminary data.</text>
</comment>
<dbReference type="PANTHER" id="PTHR43731">
    <property type="entry name" value="RHOMBOID PROTEASE"/>
    <property type="match status" value="1"/>
</dbReference>
<protein>
    <submittedName>
        <fullName evidence="7">Membrane associated rhomboid family serine protease</fullName>
    </submittedName>
</protein>
<dbReference type="GO" id="GO:0016020">
    <property type="term" value="C:membrane"/>
    <property type="evidence" value="ECO:0007669"/>
    <property type="project" value="UniProtKB-SubCell"/>
</dbReference>
<evidence type="ECO:0000256" key="2">
    <source>
        <dbReference type="ARBA" id="ARBA00022692"/>
    </source>
</evidence>
<sequence>MGKNTDFQFKTGVIGFPILFVLIIWVVFWFEIRFNVDLNTFGIRPRDIVGLRGILFSPFIHSDITHLWHNTLPLFILSSALFFFYWQRAWNILVFGLLCTGILTWIMGRNAYHIGASGLIYMLFGFLFLKGILAKHIRLIALSFATVFVYGSMVWYILPVDPQISWEGHLSGLLVGILLAIVFRKKIAKPKLYDWQRPDYNPEEDEFLQHFDEDGNFIENIPEDEDQQDIQVIYEYKEHNGNKKTDD</sequence>
<gene>
    <name evidence="7" type="ORF">EV197_1169</name>
</gene>
<feature type="transmembrane region" description="Helical" evidence="5">
    <location>
        <begin position="12"/>
        <end position="30"/>
    </location>
</feature>
<evidence type="ECO:0000313" key="8">
    <source>
        <dbReference type="Proteomes" id="UP000292262"/>
    </source>
</evidence>
<comment type="subcellular location">
    <subcellularLocation>
        <location evidence="1">Membrane</location>
        <topology evidence="1">Multi-pass membrane protein</topology>
    </subcellularLocation>
</comment>
<dbReference type="SUPFAM" id="SSF144091">
    <property type="entry name" value="Rhomboid-like"/>
    <property type="match status" value="1"/>
</dbReference>
<keyword evidence="8" id="KW-1185">Reference proteome</keyword>
<accession>A0A4Q7PIT8</accession>
<evidence type="ECO:0000313" key="7">
    <source>
        <dbReference type="EMBL" id="RZS99938.1"/>
    </source>
</evidence>
<dbReference type="OrthoDB" id="465874at2"/>
<keyword evidence="7" id="KW-0645">Protease</keyword>
<dbReference type="InterPro" id="IPR035952">
    <property type="entry name" value="Rhomboid-like_sf"/>
</dbReference>
<keyword evidence="2 5" id="KW-0812">Transmembrane</keyword>
<dbReference type="RefSeq" id="WP_130285750.1">
    <property type="nucleotide sequence ID" value="NZ_SGXE01000001.1"/>
</dbReference>
<evidence type="ECO:0000256" key="4">
    <source>
        <dbReference type="ARBA" id="ARBA00023136"/>
    </source>
</evidence>
<keyword evidence="7" id="KW-0378">Hydrolase</keyword>